<feature type="domain" description="Multidrug resistance protein MdtA-like C-terminal permuted SH3" evidence="6">
    <location>
        <begin position="279"/>
        <end position="343"/>
    </location>
</feature>
<gene>
    <name evidence="7" type="ORF">HTY61_01540</name>
</gene>
<proteinExistence type="inferred from homology"/>
<reference evidence="7 8" key="1">
    <citation type="submission" date="2020-06" db="EMBL/GenBank/DDBJ databases">
        <title>Oricola thermophila sp. nov. isolated from a tidal sediments.</title>
        <authorList>
            <person name="Kwon K.K."/>
            <person name="Yang S.-H."/>
            <person name="Park M.-J."/>
        </authorList>
    </citation>
    <scope>NUCLEOTIDE SEQUENCE [LARGE SCALE GENOMIC DNA]</scope>
    <source>
        <strain evidence="7 8">MEBiC13590</strain>
    </source>
</reference>
<dbReference type="RefSeq" id="WP_175275134.1">
    <property type="nucleotide sequence ID" value="NZ_CP054836.1"/>
</dbReference>
<evidence type="ECO:0000313" key="8">
    <source>
        <dbReference type="Proteomes" id="UP000509367"/>
    </source>
</evidence>
<dbReference type="PANTHER" id="PTHR30469">
    <property type="entry name" value="MULTIDRUG RESISTANCE PROTEIN MDTA"/>
    <property type="match status" value="1"/>
</dbReference>
<organism evidence="7 8">
    <name type="scientific">Oricola thermophila</name>
    <dbReference type="NCBI Taxonomy" id="2742145"/>
    <lineage>
        <taxon>Bacteria</taxon>
        <taxon>Pseudomonadati</taxon>
        <taxon>Pseudomonadota</taxon>
        <taxon>Alphaproteobacteria</taxon>
        <taxon>Hyphomicrobiales</taxon>
        <taxon>Ahrensiaceae</taxon>
        <taxon>Oricola</taxon>
    </lineage>
</organism>
<dbReference type="InterPro" id="IPR058625">
    <property type="entry name" value="MdtA-like_BSH"/>
</dbReference>
<keyword evidence="8" id="KW-1185">Reference proteome</keyword>
<evidence type="ECO:0000259" key="6">
    <source>
        <dbReference type="Pfam" id="PF25967"/>
    </source>
</evidence>
<accession>A0A6N1V940</accession>
<dbReference type="Gene3D" id="2.40.420.20">
    <property type="match status" value="1"/>
</dbReference>
<dbReference type="InterPro" id="IPR006143">
    <property type="entry name" value="RND_pump_MFP"/>
</dbReference>
<keyword evidence="3" id="KW-0813">Transport</keyword>
<dbReference type="GO" id="GO:0015562">
    <property type="term" value="F:efflux transmembrane transporter activity"/>
    <property type="evidence" value="ECO:0007669"/>
    <property type="project" value="TreeGrafter"/>
</dbReference>
<dbReference type="InterPro" id="IPR058792">
    <property type="entry name" value="Beta-barrel_RND_2"/>
</dbReference>
<evidence type="ECO:0000259" key="5">
    <source>
        <dbReference type="Pfam" id="PF25954"/>
    </source>
</evidence>
<name>A0A6N1V940_9HYPH</name>
<dbReference type="Gene3D" id="2.40.30.170">
    <property type="match status" value="1"/>
</dbReference>
<sequence>MIKRFIIAFILLAVVVGGLVGFNLFRDQAIADFFANMQRPAVAVSTAEVEAVTWQPTVRAIGTVNAARGVDLTMEVTGVVKEILFKANDTVEEGQVLVRLDDEVQRADLAAAQSQLDLNRQALTRALELQERGVGSQSALDTAQAAATASASQVEKLQAVLNQKQLRAPFGGTIGIPQIDLGQYISPGQIVATLQDLGSMHVNFTVPEQQFGVLAIGQPVRVGLSEDDMPFRGEITGIDPKIDPSTRLVSVRAEIENPQGKLNPGQFVRVRVELPSEDDVIIVPQTALVTSLYGDYVYRVKQAETEDGELTVEQVFVKPGRRSNGDVEIVSGLAAGDVVVNAGQNRLSNGARVTINNEVQPTAAGANAQ</sequence>
<feature type="domain" description="CusB-like beta-barrel" evidence="5">
    <location>
        <begin position="202"/>
        <end position="273"/>
    </location>
</feature>
<comment type="subcellular location">
    <subcellularLocation>
        <location evidence="1">Cell envelope</location>
    </subcellularLocation>
</comment>
<dbReference type="SUPFAM" id="SSF111369">
    <property type="entry name" value="HlyD-like secretion proteins"/>
    <property type="match status" value="1"/>
</dbReference>
<evidence type="ECO:0000256" key="1">
    <source>
        <dbReference type="ARBA" id="ARBA00004196"/>
    </source>
</evidence>
<dbReference type="PANTHER" id="PTHR30469:SF11">
    <property type="entry name" value="BLL4320 PROTEIN"/>
    <property type="match status" value="1"/>
</dbReference>
<dbReference type="EMBL" id="CP054836">
    <property type="protein sequence ID" value="QKV17238.1"/>
    <property type="molecule type" value="Genomic_DNA"/>
</dbReference>
<dbReference type="Pfam" id="PF25967">
    <property type="entry name" value="RND-MFP_C"/>
    <property type="match status" value="1"/>
</dbReference>
<dbReference type="Gene3D" id="1.10.287.470">
    <property type="entry name" value="Helix hairpin bin"/>
    <property type="match status" value="1"/>
</dbReference>
<dbReference type="GO" id="GO:1990281">
    <property type="term" value="C:efflux pump complex"/>
    <property type="evidence" value="ECO:0007669"/>
    <property type="project" value="TreeGrafter"/>
</dbReference>
<dbReference type="KEGG" id="orm:HTY61_01540"/>
<evidence type="ECO:0000256" key="3">
    <source>
        <dbReference type="ARBA" id="ARBA00022448"/>
    </source>
</evidence>
<comment type="similarity">
    <text evidence="2">Belongs to the membrane fusion protein (MFP) (TC 8.A.1) family.</text>
</comment>
<protein>
    <submittedName>
        <fullName evidence="7">Efflux RND transporter periplasmic adaptor subunit</fullName>
    </submittedName>
</protein>
<dbReference type="NCBIfam" id="TIGR01730">
    <property type="entry name" value="RND_mfp"/>
    <property type="match status" value="1"/>
</dbReference>
<dbReference type="Pfam" id="PF25917">
    <property type="entry name" value="BSH_RND"/>
    <property type="match status" value="1"/>
</dbReference>
<evidence type="ECO:0000259" key="4">
    <source>
        <dbReference type="Pfam" id="PF25917"/>
    </source>
</evidence>
<feature type="domain" description="Multidrug resistance protein MdtA-like barrel-sandwich hybrid" evidence="4">
    <location>
        <begin position="69"/>
        <end position="190"/>
    </location>
</feature>
<dbReference type="FunFam" id="2.40.30.170:FF:000010">
    <property type="entry name" value="Efflux RND transporter periplasmic adaptor subunit"/>
    <property type="match status" value="1"/>
</dbReference>
<dbReference type="Proteomes" id="UP000509367">
    <property type="component" value="Chromosome"/>
</dbReference>
<evidence type="ECO:0000313" key="7">
    <source>
        <dbReference type="EMBL" id="QKV17238.1"/>
    </source>
</evidence>
<dbReference type="Pfam" id="PF25954">
    <property type="entry name" value="Beta-barrel_RND_2"/>
    <property type="match status" value="1"/>
</dbReference>
<dbReference type="Gene3D" id="2.40.50.100">
    <property type="match status" value="1"/>
</dbReference>
<dbReference type="InterPro" id="IPR058627">
    <property type="entry name" value="MdtA-like_C"/>
</dbReference>
<evidence type="ECO:0000256" key="2">
    <source>
        <dbReference type="ARBA" id="ARBA00009477"/>
    </source>
</evidence>
<dbReference type="AlphaFoldDB" id="A0A6N1V940"/>